<reference evidence="2" key="1">
    <citation type="submission" date="2020-08" db="EMBL/GenBank/DDBJ databases">
        <title>Multicomponent nature underlies the extraordinary mechanical properties of spider dragline silk.</title>
        <authorList>
            <person name="Kono N."/>
            <person name="Nakamura H."/>
            <person name="Mori M."/>
            <person name="Yoshida Y."/>
            <person name="Ohtoshi R."/>
            <person name="Malay A.D."/>
            <person name="Moran D.A.P."/>
            <person name="Tomita M."/>
            <person name="Numata K."/>
            <person name="Arakawa K."/>
        </authorList>
    </citation>
    <scope>NUCLEOTIDE SEQUENCE</scope>
</reference>
<protein>
    <submittedName>
        <fullName evidence="2">Uncharacterized protein</fullName>
    </submittedName>
</protein>
<dbReference type="EMBL" id="BMAW01114292">
    <property type="protein sequence ID" value="GFT61139.1"/>
    <property type="molecule type" value="Genomic_DNA"/>
</dbReference>
<gene>
    <name evidence="2" type="ORF">NPIL_490161</name>
</gene>
<dbReference type="Proteomes" id="UP000887013">
    <property type="component" value="Unassembled WGS sequence"/>
</dbReference>
<name>A0A8X6PAZ0_NEPPI</name>
<feature type="region of interest" description="Disordered" evidence="1">
    <location>
        <begin position="304"/>
        <end position="327"/>
    </location>
</feature>
<evidence type="ECO:0000256" key="1">
    <source>
        <dbReference type="SAM" id="MobiDB-lite"/>
    </source>
</evidence>
<keyword evidence="3" id="KW-1185">Reference proteome</keyword>
<feature type="region of interest" description="Disordered" evidence="1">
    <location>
        <begin position="30"/>
        <end position="49"/>
    </location>
</feature>
<evidence type="ECO:0000313" key="3">
    <source>
        <dbReference type="Proteomes" id="UP000887013"/>
    </source>
</evidence>
<organism evidence="2 3">
    <name type="scientific">Nephila pilipes</name>
    <name type="common">Giant wood spider</name>
    <name type="synonym">Nephila maculata</name>
    <dbReference type="NCBI Taxonomy" id="299642"/>
    <lineage>
        <taxon>Eukaryota</taxon>
        <taxon>Metazoa</taxon>
        <taxon>Ecdysozoa</taxon>
        <taxon>Arthropoda</taxon>
        <taxon>Chelicerata</taxon>
        <taxon>Arachnida</taxon>
        <taxon>Araneae</taxon>
        <taxon>Araneomorphae</taxon>
        <taxon>Entelegynae</taxon>
        <taxon>Araneoidea</taxon>
        <taxon>Nephilidae</taxon>
        <taxon>Nephila</taxon>
    </lineage>
</organism>
<comment type="caution">
    <text evidence="2">The sequence shown here is derived from an EMBL/GenBank/DDBJ whole genome shotgun (WGS) entry which is preliminary data.</text>
</comment>
<feature type="compositionally biased region" description="Polar residues" evidence="1">
    <location>
        <begin position="74"/>
        <end position="84"/>
    </location>
</feature>
<feature type="region of interest" description="Disordered" evidence="1">
    <location>
        <begin position="63"/>
        <end position="95"/>
    </location>
</feature>
<dbReference type="AlphaFoldDB" id="A0A8X6PAZ0"/>
<feature type="compositionally biased region" description="Low complexity" evidence="1">
    <location>
        <begin position="310"/>
        <end position="319"/>
    </location>
</feature>
<proteinExistence type="predicted"/>
<evidence type="ECO:0000313" key="2">
    <source>
        <dbReference type="EMBL" id="GFT61139.1"/>
    </source>
</evidence>
<sequence length="508" mass="58737">MPVLLVRRVRYEEFQYRFQVVTVDPVVKKEEKPDNGRNRGKIGEPFIPTKPGTYVFHPTGLCSSTPKQKHTETVSRPTELFSSTPKRKHTASVSDCKKMTDQHCESGRFRNDKLAQEKTRRSISPTEYLNYDFVARTIKKESIEENQKKARKSKKRQKRRTSVFCEQNFELNVEHESSLNECKSALNRPKSDLNQAKSDLIRLKKIKHEFNGNQGKDDLSQDKSDANQAKSAMNLHENDSNRSDLISWCPHFNKHIMVKKKPEMVSLLKTRKESQIIPNNNNSLNDGLKQDAIVLKKNGKLPCFPEKMKQQNNRNQSNDDSQKDVSKNRITIIEKDGKFIFSRMITKTPEQNDTIDVDSVHDHLNKSITLPPSPQELLKEEKVSVESNMLIDSSTSMKIAHPTNESDTFTTLNKERVGYDFQKLNSLYKPINILKCPTLNCLKDKKPPLNKKILRLINKNDYDDDPVFIRPEAKEILLTTATLGMARNDICRHCYTEIWKSLYLQNMK</sequence>
<accession>A0A8X6PAZ0</accession>